<organism evidence="1 2">
    <name type="scientific">Actinophytocola xinjiangensis</name>
    <dbReference type="NCBI Taxonomy" id="485602"/>
    <lineage>
        <taxon>Bacteria</taxon>
        <taxon>Bacillati</taxon>
        <taxon>Actinomycetota</taxon>
        <taxon>Actinomycetes</taxon>
        <taxon>Pseudonocardiales</taxon>
        <taxon>Pseudonocardiaceae</taxon>
    </lineage>
</organism>
<comment type="caution">
    <text evidence="1">The sequence shown here is derived from an EMBL/GenBank/DDBJ whole genome shotgun (WGS) entry which is preliminary data.</text>
</comment>
<keyword evidence="2" id="KW-1185">Reference proteome</keyword>
<protein>
    <submittedName>
        <fullName evidence="1">Uncharacterized protein</fullName>
    </submittedName>
</protein>
<evidence type="ECO:0000313" key="2">
    <source>
        <dbReference type="Proteomes" id="UP000185696"/>
    </source>
</evidence>
<gene>
    <name evidence="1" type="ORF">BLA60_31760</name>
</gene>
<accession>A0A7Z1AVK7</accession>
<dbReference type="EMBL" id="MSIF01000021">
    <property type="protein sequence ID" value="OLF06543.1"/>
    <property type="molecule type" value="Genomic_DNA"/>
</dbReference>
<evidence type="ECO:0000313" key="1">
    <source>
        <dbReference type="EMBL" id="OLF06543.1"/>
    </source>
</evidence>
<name>A0A7Z1AVK7_9PSEU</name>
<sequence>MGTSWMFGLIDQDDAGTDAVELVLTALRRPYRCKDWAYALLARHVIDLGLREPVTALTGDDDPLVVLRARFVLDVSADPGRTITRRTWTRWLER</sequence>
<dbReference type="Proteomes" id="UP000185696">
    <property type="component" value="Unassembled WGS sequence"/>
</dbReference>
<reference evidence="1 2" key="1">
    <citation type="submission" date="2016-12" db="EMBL/GenBank/DDBJ databases">
        <title>The draft genome sequence of Actinophytocola xinjiangensis.</title>
        <authorList>
            <person name="Wang W."/>
            <person name="Yuan L."/>
        </authorList>
    </citation>
    <scope>NUCLEOTIDE SEQUENCE [LARGE SCALE GENOMIC DNA]</scope>
    <source>
        <strain evidence="1 2">CGMCC 4.4663</strain>
    </source>
</reference>
<dbReference type="AlphaFoldDB" id="A0A7Z1AVK7"/>
<dbReference type="RefSeq" id="WP_075136724.1">
    <property type="nucleotide sequence ID" value="NZ_MSIF01000021.1"/>
</dbReference>
<dbReference type="OrthoDB" id="3830751at2"/>
<proteinExistence type="predicted"/>